<evidence type="ECO:0000256" key="6">
    <source>
        <dbReference type="ARBA" id="ARBA00023136"/>
    </source>
</evidence>
<dbReference type="PANTHER" id="PTHR31376:SF62">
    <property type="entry name" value="PURINE PERMEASE 14-RELATED"/>
    <property type="match status" value="1"/>
</dbReference>
<protein>
    <submittedName>
        <fullName evidence="9">Uncharacterized protein</fullName>
    </submittedName>
</protein>
<evidence type="ECO:0000313" key="10">
    <source>
        <dbReference type="Proteomes" id="UP000489600"/>
    </source>
</evidence>
<sequence length="87" mass="9810">MSVQGRLAAMGKLDIPFDIFTLIYTTQFFFTPIFAAFINKIKFNRWVVISVILAIVTGALTLSSSFGGEKREAEKKKEKVDVEGFDR</sequence>
<dbReference type="GO" id="GO:0005345">
    <property type="term" value="F:purine nucleobase transmembrane transporter activity"/>
    <property type="evidence" value="ECO:0007669"/>
    <property type="project" value="UniProtKB-ARBA"/>
</dbReference>
<feature type="compositionally biased region" description="Basic and acidic residues" evidence="7">
    <location>
        <begin position="68"/>
        <end position="87"/>
    </location>
</feature>
<evidence type="ECO:0000256" key="5">
    <source>
        <dbReference type="ARBA" id="ARBA00022989"/>
    </source>
</evidence>
<evidence type="ECO:0000313" key="9">
    <source>
        <dbReference type="EMBL" id="VVB11238.1"/>
    </source>
</evidence>
<feature type="transmembrane region" description="Helical" evidence="8">
    <location>
        <begin position="21"/>
        <end position="39"/>
    </location>
</feature>
<accession>A0A565CC50</accession>
<name>A0A565CC50_9BRAS</name>
<dbReference type="GO" id="GO:0016020">
    <property type="term" value="C:membrane"/>
    <property type="evidence" value="ECO:0007669"/>
    <property type="project" value="UniProtKB-SubCell"/>
</dbReference>
<dbReference type="Proteomes" id="UP000489600">
    <property type="component" value="Unassembled WGS sequence"/>
</dbReference>
<proteinExistence type="inferred from homology"/>
<comment type="subcellular location">
    <subcellularLocation>
        <location evidence="1">Membrane</location>
        <topology evidence="1">Multi-pass membrane protein</topology>
    </subcellularLocation>
</comment>
<keyword evidence="10" id="KW-1185">Reference proteome</keyword>
<evidence type="ECO:0000256" key="7">
    <source>
        <dbReference type="SAM" id="MobiDB-lite"/>
    </source>
</evidence>
<keyword evidence="3" id="KW-0813">Transport</keyword>
<keyword evidence="4 8" id="KW-0812">Transmembrane</keyword>
<evidence type="ECO:0000256" key="2">
    <source>
        <dbReference type="ARBA" id="ARBA00006213"/>
    </source>
</evidence>
<gene>
    <name evidence="9" type="ORF">ANE_LOCUS21682</name>
</gene>
<comment type="caution">
    <text evidence="9">The sequence shown here is derived from an EMBL/GenBank/DDBJ whole genome shotgun (WGS) entry which is preliminary data.</text>
</comment>
<reference evidence="9" key="1">
    <citation type="submission" date="2019-07" db="EMBL/GenBank/DDBJ databases">
        <authorList>
            <person name="Dittberner H."/>
        </authorList>
    </citation>
    <scope>NUCLEOTIDE SEQUENCE [LARGE SCALE GENOMIC DNA]</scope>
</reference>
<comment type="similarity">
    <text evidence="2">Belongs to the purine permeases (TC 2.A.7.14) family.</text>
</comment>
<feature type="region of interest" description="Disordered" evidence="7">
    <location>
        <begin position="66"/>
        <end position="87"/>
    </location>
</feature>
<keyword evidence="5 8" id="KW-1133">Transmembrane helix</keyword>
<feature type="transmembrane region" description="Helical" evidence="8">
    <location>
        <begin position="45"/>
        <end position="67"/>
    </location>
</feature>
<dbReference type="PANTHER" id="PTHR31376">
    <property type="entry name" value="OS09G0467300 PROTEIN-RELATED"/>
    <property type="match status" value="1"/>
</dbReference>
<evidence type="ECO:0000256" key="8">
    <source>
        <dbReference type="SAM" id="Phobius"/>
    </source>
</evidence>
<organism evidence="9 10">
    <name type="scientific">Arabis nemorensis</name>
    <dbReference type="NCBI Taxonomy" id="586526"/>
    <lineage>
        <taxon>Eukaryota</taxon>
        <taxon>Viridiplantae</taxon>
        <taxon>Streptophyta</taxon>
        <taxon>Embryophyta</taxon>
        <taxon>Tracheophyta</taxon>
        <taxon>Spermatophyta</taxon>
        <taxon>Magnoliopsida</taxon>
        <taxon>eudicotyledons</taxon>
        <taxon>Gunneridae</taxon>
        <taxon>Pentapetalae</taxon>
        <taxon>rosids</taxon>
        <taxon>malvids</taxon>
        <taxon>Brassicales</taxon>
        <taxon>Brassicaceae</taxon>
        <taxon>Arabideae</taxon>
        <taxon>Arabis</taxon>
    </lineage>
</organism>
<dbReference type="GO" id="GO:0015211">
    <property type="term" value="F:purine nucleoside transmembrane transporter activity"/>
    <property type="evidence" value="ECO:0007669"/>
    <property type="project" value="InterPro"/>
</dbReference>
<dbReference type="Pfam" id="PF16913">
    <property type="entry name" value="PUNUT"/>
    <property type="match status" value="1"/>
</dbReference>
<evidence type="ECO:0000256" key="3">
    <source>
        <dbReference type="ARBA" id="ARBA00022448"/>
    </source>
</evidence>
<keyword evidence="6 8" id="KW-0472">Membrane</keyword>
<dbReference type="InterPro" id="IPR030182">
    <property type="entry name" value="PUP_plant"/>
</dbReference>
<dbReference type="AlphaFoldDB" id="A0A565CC50"/>
<evidence type="ECO:0000256" key="4">
    <source>
        <dbReference type="ARBA" id="ARBA00022692"/>
    </source>
</evidence>
<dbReference type="OrthoDB" id="1049216at2759"/>
<evidence type="ECO:0000256" key="1">
    <source>
        <dbReference type="ARBA" id="ARBA00004141"/>
    </source>
</evidence>
<dbReference type="EMBL" id="CABITT030000007">
    <property type="protein sequence ID" value="VVB11238.1"/>
    <property type="molecule type" value="Genomic_DNA"/>
</dbReference>